<sequence>MHLSGKVNLPAGQSGEKPGEIRAGCLQNVLKKDVKFPDSLENGFVCLFH</sequence>
<comment type="caution">
    <text evidence="1">The sequence shown here is derived from an EMBL/GenBank/DDBJ whole genome shotgun (WGS) entry which is preliminary data.</text>
</comment>
<protein>
    <submittedName>
        <fullName evidence="1">Uncharacterized protein</fullName>
    </submittedName>
</protein>
<keyword evidence="2" id="KW-1185">Reference proteome</keyword>
<reference evidence="1 2" key="2">
    <citation type="submission" date="2007-06" db="EMBL/GenBank/DDBJ databases">
        <title>Draft genome sequence of Pseudoflavonifractor capillosus ATCC 29799.</title>
        <authorList>
            <person name="Sudarsanam P."/>
            <person name="Ley R."/>
            <person name="Guruge J."/>
            <person name="Turnbaugh P.J."/>
            <person name="Mahowald M."/>
            <person name="Liep D."/>
            <person name="Gordon J."/>
        </authorList>
    </citation>
    <scope>NUCLEOTIDE SEQUENCE [LARGE SCALE GENOMIC DNA]</scope>
    <source>
        <strain evidence="1 2">ATCC 29799</strain>
    </source>
</reference>
<dbReference type="AlphaFoldDB" id="A6NPA7"/>
<dbReference type="Proteomes" id="UP000003639">
    <property type="component" value="Unassembled WGS sequence"/>
</dbReference>
<dbReference type="STRING" id="411467.BACCAP_00036"/>
<proteinExistence type="predicted"/>
<organism evidence="1 2">
    <name type="scientific">Pseudoflavonifractor capillosus ATCC 29799</name>
    <dbReference type="NCBI Taxonomy" id="411467"/>
    <lineage>
        <taxon>Bacteria</taxon>
        <taxon>Bacillati</taxon>
        <taxon>Bacillota</taxon>
        <taxon>Clostridia</taxon>
        <taxon>Eubacteriales</taxon>
        <taxon>Oscillospiraceae</taxon>
        <taxon>Pseudoflavonifractor</taxon>
    </lineage>
</organism>
<dbReference type="EMBL" id="AAXG02000001">
    <property type="protein sequence ID" value="EDN02003.1"/>
    <property type="molecule type" value="Genomic_DNA"/>
</dbReference>
<evidence type="ECO:0000313" key="1">
    <source>
        <dbReference type="EMBL" id="EDN02003.1"/>
    </source>
</evidence>
<reference evidence="1 2" key="1">
    <citation type="submission" date="2007-04" db="EMBL/GenBank/DDBJ databases">
        <authorList>
            <person name="Fulton L."/>
            <person name="Clifton S."/>
            <person name="Fulton B."/>
            <person name="Xu J."/>
            <person name="Minx P."/>
            <person name="Pepin K.H."/>
            <person name="Johnson M."/>
            <person name="Thiruvilangam P."/>
            <person name="Bhonagiri V."/>
            <person name="Nash W.E."/>
            <person name="Mardis E.R."/>
            <person name="Wilson R.K."/>
        </authorList>
    </citation>
    <scope>NUCLEOTIDE SEQUENCE [LARGE SCALE GENOMIC DNA]</scope>
    <source>
        <strain evidence="1 2">ATCC 29799</strain>
    </source>
</reference>
<name>A6NPA7_9FIRM</name>
<gene>
    <name evidence="1" type="ORF">BACCAP_00036</name>
</gene>
<accession>A6NPA7</accession>
<evidence type="ECO:0000313" key="2">
    <source>
        <dbReference type="Proteomes" id="UP000003639"/>
    </source>
</evidence>